<evidence type="ECO:0000313" key="1">
    <source>
        <dbReference type="EMBL" id="EQA62845.1"/>
    </source>
</evidence>
<comment type="caution">
    <text evidence="1">The sequence shown here is derived from an EMBL/GenBank/DDBJ whole genome shotgun (WGS) entry which is preliminary data.</text>
</comment>
<gene>
    <name evidence="1" type="ORF">LEP1GSC062_1089</name>
</gene>
<dbReference type="EMBL" id="AHMT02000027">
    <property type="protein sequence ID" value="EQA62845.1"/>
    <property type="molecule type" value="Genomic_DNA"/>
</dbReference>
<evidence type="ECO:0000313" key="2">
    <source>
        <dbReference type="Proteomes" id="UP000018747"/>
    </source>
</evidence>
<dbReference type="Proteomes" id="UP000018747">
    <property type="component" value="Unassembled WGS sequence"/>
</dbReference>
<sequence length="51" mass="6319">MRKCEHKKEPTAPFYVIQFEWKELISFELYEIISSYRNRQSISFCSVEDRR</sequence>
<protein>
    <submittedName>
        <fullName evidence="1">Uncharacterized protein</fullName>
    </submittedName>
</protein>
<organism evidence="1 2">
    <name type="scientific">Leptospira alexanderi serovar Manhao 3 str. L 60</name>
    <dbReference type="NCBI Taxonomy" id="1049759"/>
    <lineage>
        <taxon>Bacteria</taxon>
        <taxon>Pseudomonadati</taxon>
        <taxon>Spirochaetota</taxon>
        <taxon>Spirochaetia</taxon>
        <taxon>Leptospirales</taxon>
        <taxon>Leptospiraceae</taxon>
        <taxon>Leptospira</taxon>
    </lineage>
</organism>
<name>V6HY50_9LEPT</name>
<reference evidence="1" key="1">
    <citation type="submission" date="2013-05" db="EMBL/GenBank/DDBJ databases">
        <authorList>
            <person name="Harkins D.M."/>
            <person name="Durkin A.S."/>
            <person name="Brinkac L.M."/>
            <person name="Haft D.H."/>
            <person name="Selengut J.D."/>
            <person name="Sanka R."/>
            <person name="DePew J."/>
            <person name="Purushe J."/>
            <person name="Hartskeerl R.A."/>
            <person name="Ahmed A."/>
            <person name="van der Linden H."/>
            <person name="Goris M.G.A."/>
            <person name="Vinetz J.M."/>
            <person name="Sutton G.G."/>
            <person name="Nierman W.C."/>
            <person name="Fouts D.E."/>
        </authorList>
    </citation>
    <scope>NUCLEOTIDE SEQUENCE [LARGE SCALE GENOMIC DNA]</scope>
    <source>
        <strain evidence="1">L 60</strain>
    </source>
</reference>
<proteinExistence type="predicted"/>
<dbReference type="AlphaFoldDB" id="V6HY50"/>
<keyword evidence="2" id="KW-1185">Reference proteome</keyword>
<accession>V6HY50</accession>